<protein>
    <recommendedName>
        <fullName evidence="2">diguanylate cyclase</fullName>
        <ecNumber evidence="2">2.7.7.65</ecNumber>
    </recommendedName>
</protein>
<evidence type="ECO:0000256" key="4">
    <source>
        <dbReference type="SAM" id="MobiDB-lite"/>
    </source>
</evidence>
<keyword evidence="7" id="KW-0548">Nucleotidyltransferase</keyword>
<dbReference type="PANTHER" id="PTHR45138">
    <property type="entry name" value="REGULATORY COMPONENTS OF SENSORY TRANSDUCTION SYSTEM"/>
    <property type="match status" value="1"/>
</dbReference>
<proteinExistence type="predicted"/>
<evidence type="ECO:0000259" key="6">
    <source>
        <dbReference type="PROSITE" id="PS50887"/>
    </source>
</evidence>
<dbReference type="SMART" id="SM00267">
    <property type="entry name" value="GGDEF"/>
    <property type="match status" value="1"/>
</dbReference>
<feature type="transmembrane region" description="Helical" evidence="5">
    <location>
        <begin position="135"/>
        <end position="159"/>
    </location>
</feature>
<dbReference type="EC" id="2.7.7.65" evidence="2"/>
<keyword evidence="5" id="KW-1133">Transmembrane helix</keyword>
<dbReference type="AlphaFoldDB" id="A0A1X7ALT9"/>
<dbReference type="Gene3D" id="3.30.70.270">
    <property type="match status" value="1"/>
</dbReference>
<keyword evidence="5" id="KW-0472">Membrane</keyword>
<keyword evidence="8" id="KW-1185">Reference proteome</keyword>
<evidence type="ECO:0000256" key="5">
    <source>
        <dbReference type="SAM" id="Phobius"/>
    </source>
</evidence>
<dbReference type="InterPro" id="IPR050469">
    <property type="entry name" value="Diguanylate_Cyclase"/>
</dbReference>
<dbReference type="GO" id="GO:0052621">
    <property type="term" value="F:diguanylate cyclase activity"/>
    <property type="evidence" value="ECO:0007669"/>
    <property type="project" value="UniProtKB-EC"/>
</dbReference>
<dbReference type="Proteomes" id="UP000196573">
    <property type="component" value="Unassembled WGS sequence"/>
</dbReference>
<feature type="region of interest" description="Disordered" evidence="4">
    <location>
        <begin position="359"/>
        <end position="379"/>
    </location>
</feature>
<evidence type="ECO:0000256" key="3">
    <source>
        <dbReference type="ARBA" id="ARBA00034247"/>
    </source>
</evidence>
<evidence type="ECO:0000313" key="8">
    <source>
        <dbReference type="Proteomes" id="UP000196573"/>
    </source>
</evidence>
<feature type="transmembrane region" description="Helical" evidence="5">
    <location>
        <begin position="34"/>
        <end position="58"/>
    </location>
</feature>
<organism evidence="7 8">
    <name type="scientific">Parendozoicomonas haliclonae</name>
    <dbReference type="NCBI Taxonomy" id="1960125"/>
    <lineage>
        <taxon>Bacteria</taxon>
        <taxon>Pseudomonadati</taxon>
        <taxon>Pseudomonadota</taxon>
        <taxon>Gammaproteobacteria</taxon>
        <taxon>Oceanospirillales</taxon>
        <taxon>Endozoicomonadaceae</taxon>
        <taxon>Parendozoicomonas</taxon>
    </lineage>
</organism>
<feature type="transmembrane region" description="Helical" evidence="5">
    <location>
        <begin position="171"/>
        <end position="188"/>
    </location>
</feature>
<accession>A0A1X7ALT9</accession>
<feature type="transmembrane region" description="Helical" evidence="5">
    <location>
        <begin position="96"/>
        <end position="129"/>
    </location>
</feature>
<dbReference type="GO" id="GO:0005886">
    <property type="term" value="C:plasma membrane"/>
    <property type="evidence" value="ECO:0007669"/>
    <property type="project" value="TreeGrafter"/>
</dbReference>
<dbReference type="InterPro" id="IPR029787">
    <property type="entry name" value="Nucleotide_cyclase"/>
</dbReference>
<dbReference type="EMBL" id="FWPT01000006">
    <property type="protein sequence ID" value="SMA48671.1"/>
    <property type="molecule type" value="Genomic_DNA"/>
</dbReference>
<evidence type="ECO:0000256" key="1">
    <source>
        <dbReference type="ARBA" id="ARBA00001946"/>
    </source>
</evidence>
<dbReference type="SUPFAM" id="SSF55073">
    <property type="entry name" value="Nucleotide cyclase"/>
    <property type="match status" value="1"/>
</dbReference>
<dbReference type="PROSITE" id="PS50887">
    <property type="entry name" value="GGDEF"/>
    <property type="match status" value="1"/>
</dbReference>
<keyword evidence="7" id="KW-0808">Transferase</keyword>
<evidence type="ECO:0000256" key="2">
    <source>
        <dbReference type="ARBA" id="ARBA00012528"/>
    </source>
</evidence>
<keyword evidence="5" id="KW-0812">Transmembrane</keyword>
<name>A0A1X7ALT9_9GAMM</name>
<dbReference type="InterPro" id="IPR000160">
    <property type="entry name" value="GGDEF_dom"/>
</dbReference>
<feature type="domain" description="GGDEF" evidence="6">
    <location>
        <begin position="236"/>
        <end position="368"/>
    </location>
</feature>
<dbReference type="NCBIfam" id="TIGR00254">
    <property type="entry name" value="GGDEF"/>
    <property type="match status" value="1"/>
</dbReference>
<dbReference type="Pfam" id="PF00990">
    <property type="entry name" value="GGDEF"/>
    <property type="match status" value="1"/>
</dbReference>
<feature type="transmembrane region" description="Helical" evidence="5">
    <location>
        <begin position="64"/>
        <end position="84"/>
    </location>
</feature>
<comment type="cofactor">
    <cofactor evidence="1">
        <name>Mg(2+)</name>
        <dbReference type="ChEBI" id="CHEBI:18420"/>
    </cofactor>
</comment>
<dbReference type="InterPro" id="IPR043128">
    <property type="entry name" value="Rev_trsase/Diguanyl_cyclase"/>
</dbReference>
<gene>
    <name evidence="7" type="primary">dosC</name>
    <name evidence="7" type="ORF">EHSB41UT_02840</name>
</gene>
<dbReference type="OrthoDB" id="9813903at2"/>
<dbReference type="FunFam" id="3.30.70.270:FF:000001">
    <property type="entry name" value="Diguanylate cyclase domain protein"/>
    <property type="match status" value="1"/>
</dbReference>
<dbReference type="GO" id="GO:0043709">
    <property type="term" value="P:cell adhesion involved in single-species biofilm formation"/>
    <property type="evidence" value="ECO:0007669"/>
    <property type="project" value="TreeGrafter"/>
</dbReference>
<sequence>MTEISTKPTREIIPPLTSSDPREWKSTGVQDPRVFMALVSCYVIAIILEMVLLAIHSFAGDKEIITLMVSCLGITTFCMTHFLITRKHTFSSITMALSLSCIAVYGLLVNHAFLGSTIWMLFISPIVIFSMGLKWGLPVMIAILVVACLSIFNVTNSVAGVYNVLGRIREIFAFGGSIALSSAAYYIWEQTYDRMRLLTDQLENQAGCDPLTGLANRRLMYQQMERERSRALRTNQPYTILIADLDHFKLINDTYGHPGGDAALVMISNLFNRHLRRKDFIARWGGEEFLIMLGSTKSKDAKDVAERIRTVLSKTPVKYGEHSFTVTVSVGIHTTDMQTTLEQEIALADECLYQAKMRGRNQTVSSQTPPPQDAIPTAV</sequence>
<dbReference type="PANTHER" id="PTHR45138:SF9">
    <property type="entry name" value="DIGUANYLATE CYCLASE DGCM-RELATED"/>
    <property type="match status" value="1"/>
</dbReference>
<feature type="region of interest" description="Disordered" evidence="4">
    <location>
        <begin position="1"/>
        <end position="26"/>
    </location>
</feature>
<dbReference type="GO" id="GO:1902201">
    <property type="term" value="P:negative regulation of bacterial-type flagellum-dependent cell motility"/>
    <property type="evidence" value="ECO:0007669"/>
    <property type="project" value="TreeGrafter"/>
</dbReference>
<evidence type="ECO:0000313" key="7">
    <source>
        <dbReference type="EMBL" id="SMA48671.1"/>
    </source>
</evidence>
<comment type="catalytic activity">
    <reaction evidence="3">
        <text>2 GTP = 3',3'-c-di-GMP + 2 diphosphate</text>
        <dbReference type="Rhea" id="RHEA:24898"/>
        <dbReference type="ChEBI" id="CHEBI:33019"/>
        <dbReference type="ChEBI" id="CHEBI:37565"/>
        <dbReference type="ChEBI" id="CHEBI:58805"/>
        <dbReference type="EC" id="2.7.7.65"/>
    </reaction>
</comment>
<reference evidence="7 8" key="1">
    <citation type="submission" date="2017-03" db="EMBL/GenBank/DDBJ databases">
        <authorList>
            <person name="Afonso C.L."/>
            <person name="Miller P.J."/>
            <person name="Scott M.A."/>
            <person name="Spackman E."/>
            <person name="Goraichik I."/>
            <person name="Dimitrov K.M."/>
            <person name="Suarez D.L."/>
            <person name="Swayne D.E."/>
        </authorList>
    </citation>
    <scope>NUCLEOTIDE SEQUENCE [LARGE SCALE GENOMIC DNA]</scope>
    <source>
        <strain evidence="7">SB41UT1</strain>
    </source>
</reference>
<dbReference type="CDD" id="cd01949">
    <property type="entry name" value="GGDEF"/>
    <property type="match status" value="1"/>
</dbReference>